<sequence length="65" mass="7180">MPDRSGGSPPILPLSSKEKESKAKEENQKLLNGDAADWRQRTQMNGKHMENGNHHAHSEATMNGV</sequence>
<feature type="compositionally biased region" description="Basic and acidic residues" evidence="1">
    <location>
        <begin position="47"/>
        <end position="58"/>
    </location>
</feature>
<keyword evidence="3" id="KW-1185">Reference proteome</keyword>
<dbReference type="AlphaFoldDB" id="A0A0V0XEU7"/>
<dbReference type="EMBL" id="JYDQ01004969">
    <property type="protein sequence ID" value="KRX86527.1"/>
    <property type="molecule type" value="Genomic_DNA"/>
</dbReference>
<feature type="compositionally biased region" description="Basic and acidic residues" evidence="1">
    <location>
        <begin position="16"/>
        <end position="28"/>
    </location>
</feature>
<comment type="caution">
    <text evidence="2">The sequence shown here is derived from an EMBL/GenBank/DDBJ whole genome shotgun (WGS) entry which is preliminary data.</text>
</comment>
<evidence type="ECO:0000256" key="1">
    <source>
        <dbReference type="SAM" id="MobiDB-lite"/>
    </source>
</evidence>
<evidence type="ECO:0000313" key="3">
    <source>
        <dbReference type="Proteomes" id="UP000054783"/>
    </source>
</evidence>
<gene>
    <name evidence="2" type="primary">ERH1</name>
    <name evidence="2" type="ORF">T12_6803</name>
</gene>
<proteinExistence type="predicted"/>
<dbReference type="STRING" id="990121.A0A0V0XEU7"/>
<evidence type="ECO:0000313" key="2">
    <source>
        <dbReference type="EMBL" id="KRX86527.1"/>
    </source>
</evidence>
<feature type="region of interest" description="Disordered" evidence="1">
    <location>
        <begin position="1"/>
        <end position="65"/>
    </location>
</feature>
<keyword evidence="2" id="KW-0808">Transferase</keyword>
<protein>
    <submittedName>
        <fullName evidence="2">Phosphatidylinositol:ceramide inositolphosphotransferase</fullName>
    </submittedName>
</protein>
<name>A0A0V0XEU7_9BILA</name>
<reference evidence="2 3" key="1">
    <citation type="submission" date="2015-01" db="EMBL/GenBank/DDBJ databases">
        <title>Evolution of Trichinella species and genotypes.</title>
        <authorList>
            <person name="Korhonen P.K."/>
            <person name="Edoardo P."/>
            <person name="Giuseppe L.R."/>
            <person name="Gasser R.B."/>
        </authorList>
    </citation>
    <scope>NUCLEOTIDE SEQUENCE [LARGE SCALE GENOMIC DNA]</scope>
    <source>
        <strain evidence="2">ISS2496</strain>
    </source>
</reference>
<dbReference type="GO" id="GO:0016740">
    <property type="term" value="F:transferase activity"/>
    <property type="evidence" value="ECO:0007669"/>
    <property type="project" value="UniProtKB-KW"/>
</dbReference>
<feature type="compositionally biased region" description="Low complexity" evidence="1">
    <location>
        <begin position="1"/>
        <end position="15"/>
    </location>
</feature>
<organism evidence="2 3">
    <name type="scientific">Trichinella patagoniensis</name>
    <dbReference type="NCBI Taxonomy" id="990121"/>
    <lineage>
        <taxon>Eukaryota</taxon>
        <taxon>Metazoa</taxon>
        <taxon>Ecdysozoa</taxon>
        <taxon>Nematoda</taxon>
        <taxon>Enoplea</taxon>
        <taxon>Dorylaimia</taxon>
        <taxon>Trichinellida</taxon>
        <taxon>Trichinellidae</taxon>
        <taxon>Trichinella</taxon>
    </lineage>
</organism>
<dbReference type="Proteomes" id="UP000054783">
    <property type="component" value="Unassembled WGS sequence"/>
</dbReference>
<accession>A0A0V0XEU7</accession>